<dbReference type="PIRSF" id="PIRSF016548">
    <property type="entry name" value="Rsd_AlgQ"/>
    <property type="match status" value="1"/>
</dbReference>
<evidence type="ECO:0000256" key="4">
    <source>
        <dbReference type="SAM" id="MobiDB-lite"/>
    </source>
</evidence>
<keyword evidence="6" id="KW-1185">Reference proteome</keyword>
<accession>A0A1G9RL23</accession>
<feature type="region of interest" description="Disordered" evidence="4">
    <location>
        <begin position="152"/>
        <end position="174"/>
    </location>
</feature>
<organism evidence="5 6">
    <name type="scientific">Modicisalibacter muralis</name>
    <dbReference type="NCBI Taxonomy" id="119000"/>
    <lineage>
        <taxon>Bacteria</taxon>
        <taxon>Pseudomonadati</taxon>
        <taxon>Pseudomonadota</taxon>
        <taxon>Gammaproteobacteria</taxon>
        <taxon>Oceanospirillales</taxon>
        <taxon>Halomonadaceae</taxon>
        <taxon>Modicisalibacter</taxon>
    </lineage>
</organism>
<reference evidence="5 6" key="1">
    <citation type="submission" date="2016-10" db="EMBL/GenBank/DDBJ databases">
        <authorList>
            <person name="de Groot N.N."/>
        </authorList>
    </citation>
    <scope>NUCLEOTIDE SEQUENCE [LARGE SCALE GENOMIC DNA]</scope>
    <source>
        <strain evidence="5 6">DSM 14789</strain>
    </source>
</reference>
<comment type="similarity">
    <text evidence="3">Belongs to the Rsd/AlgQ family.</text>
</comment>
<dbReference type="Gene3D" id="1.20.120.1370">
    <property type="entry name" value="Regulator of RNA polymerase sigma(70) subunit, domain 4"/>
    <property type="match status" value="1"/>
</dbReference>
<dbReference type="AlphaFoldDB" id="A0A1G9RL23"/>
<name>A0A1G9RL23_9GAMM</name>
<evidence type="ECO:0000313" key="6">
    <source>
        <dbReference type="Proteomes" id="UP000198654"/>
    </source>
</evidence>
<dbReference type="GO" id="GO:0006355">
    <property type="term" value="P:regulation of DNA-templated transcription"/>
    <property type="evidence" value="ECO:0007669"/>
    <property type="project" value="InterPro"/>
</dbReference>
<dbReference type="STRING" id="119000.SAMN05661010_03722"/>
<dbReference type="EMBL" id="FNGI01000015">
    <property type="protein sequence ID" value="SDM23607.1"/>
    <property type="molecule type" value="Genomic_DNA"/>
</dbReference>
<proteinExistence type="inferred from homology"/>
<keyword evidence="2 3" id="KW-0804">Transcription</keyword>
<dbReference type="Proteomes" id="UP000198654">
    <property type="component" value="Unassembled WGS sequence"/>
</dbReference>
<dbReference type="OrthoDB" id="5567237at2"/>
<dbReference type="NCBIfam" id="NF008723">
    <property type="entry name" value="PRK11718.1"/>
    <property type="match status" value="1"/>
</dbReference>
<evidence type="ECO:0000313" key="5">
    <source>
        <dbReference type="EMBL" id="SDM23607.1"/>
    </source>
</evidence>
<dbReference type="InterPro" id="IPR007448">
    <property type="entry name" value="Sigma70_reg_Rsd_AlgQ"/>
</dbReference>
<dbReference type="Pfam" id="PF04353">
    <property type="entry name" value="Rsd_AlgQ"/>
    <property type="match status" value="1"/>
</dbReference>
<feature type="compositionally biased region" description="Low complexity" evidence="4">
    <location>
        <begin position="159"/>
        <end position="174"/>
    </location>
</feature>
<evidence type="ECO:0000256" key="1">
    <source>
        <dbReference type="ARBA" id="ARBA00023015"/>
    </source>
</evidence>
<keyword evidence="1 3" id="KW-0805">Transcription regulation</keyword>
<evidence type="ECO:0000256" key="3">
    <source>
        <dbReference type="RuleBase" id="RU004409"/>
    </source>
</evidence>
<protein>
    <submittedName>
        <fullName evidence="5">Regulator of sigma D</fullName>
    </submittedName>
</protein>
<evidence type="ECO:0000256" key="2">
    <source>
        <dbReference type="ARBA" id="ARBA00023163"/>
    </source>
</evidence>
<dbReference type="RefSeq" id="WP_089730775.1">
    <property type="nucleotide sequence ID" value="NZ_FNGI01000015.1"/>
</dbReference>
<gene>
    <name evidence="5" type="ORF">SAMN05661010_03722</name>
</gene>
<dbReference type="InterPro" id="IPR038309">
    <property type="entry name" value="Rsd/AlgQ_sf"/>
</dbReference>
<sequence length="174" mass="19979">MLEECKTAQERWGGVHRLIDRWFDERREMLVAFMELQEACDADPEVVTKERIDRFSELLMDYISAGHFEIYPQLREEAAAFNDHEALAVADKLLERLEMSTQLVLDFDNDFSTPTRCQHYVFRLPAWLERLGKALTERFALEDQLIGRLHAAHSPPPAAQSAPHAAATPARGRS</sequence>